<dbReference type="AlphaFoldDB" id="A0A4S8IBS3"/>
<accession>A0A4S8IBS3</accession>
<name>A0A4S8IBS3_MUSBA</name>
<dbReference type="InterPro" id="IPR057823">
    <property type="entry name" value="WWE_RCD1"/>
</dbReference>
<comment type="caution">
    <text evidence="7">The sequence shown here is derived from an EMBL/GenBank/DDBJ whole genome shotgun (WGS) entry which is preliminary data.</text>
</comment>
<proteinExistence type="predicted"/>
<dbReference type="GO" id="GO:0005634">
    <property type="term" value="C:nucleus"/>
    <property type="evidence" value="ECO:0007669"/>
    <property type="project" value="UniProtKB-SubCell"/>
</dbReference>
<dbReference type="GO" id="GO:0003950">
    <property type="term" value="F:NAD+ poly-ADP-ribosyltransferase activity"/>
    <property type="evidence" value="ECO:0007669"/>
    <property type="project" value="InterPro"/>
</dbReference>
<evidence type="ECO:0000313" key="8">
    <source>
        <dbReference type="Proteomes" id="UP000317650"/>
    </source>
</evidence>
<evidence type="ECO:0000256" key="2">
    <source>
        <dbReference type="ARBA" id="ARBA00022473"/>
    </source>
</evidence>
<comment type="subcellular location">
    <subcellularLocation>
        <location evidence="1">Nucleus</location>
    </subcellularLocation>
</comment>
<dbReference type="PROSITE" id="PS51059">
    <property type="entry name" value="PARP_CATALYTIC"/>
    <property type="match status" value="1"/>
</dbReference>
<evidence type="ECO:0000259" key="6">
    <source>
        <dbReference type="PROSITE" id="PS51879"/>
    </source>
</evidence>
<evidence type="ECO:0000256" key="4">
    <source>
        <dbReference type="ARBA" id="ARBA00023242"/>
    </source>
</evidence>
<dbReference type="PANTHER" id="PTHR32263:SF5">
    <property type="entry name" value="INACTIVE POLY [ADP-RIBOSE] POLYMERASE SRO1-RELATED"/>
    <property type="match status" value="1"/>
</dbReference>
<protein>
    <recommendedName>
        <fullName evidence="9">PARP</fullName>
    </recommendedName>
</protein>
<dbReference type="STRING" id="52838.A0A4S8IBS3"/>
<dbReference type="Pfam" id="PF12174">
    <property type="entry name" value="RST"/>
    <property type="match status" value="1"/>
</dbReference>
<dbReference type="InterPro" id="IPR044964">
    <property type="entry name" value="RCD1/SRO1-5"/>
</dbReference>
<dbReference type="SUPFAM" id="SSF56399">
    <property type="entry name" value="ADP-ribosylation"/>
    <property type="match status" value="1"/>
</dbReference>
<reference evidence="7 8" key="1">
    <citation type="journal article" date="2019" name="Nat. Plants">
        <title>Genome sequencing of Musa balbisiana reveals subgenome evolution and function divergence in polyploid bananas.</title>
        <authorList>
            <person name="Yao X."/>
        </authorList>
    </citation>
    <scope>NUCLEOTIDE SEQUENCE [LARGE SCALE GENOMIC DNA]</scope>
    <source>
        <strain evidence="8">cv. DH-PKW</strain>
        <tissue evidence="7">Leaves</tissue>
    </source>
</reference>
<dbReference type="Proteomes" id="UP000317650">
    <property type="component" value="Chromosome 2"/>
</dbReference>
<dbReference type="Pfam" id="PF23467">
    <property type="entry name" value="WWE_5"/>
    <property type="match status" value="1"/>
</dbReference>
<dbReference type="InterPro" id="IPR022003">
    <property type="entry name" value="RST"/>
</dbReference>
<dbReference type="EMBL" id="PYDT01000011">
    <property type="protein sequence ID" value="THU45500.1"/>
    <property type="molecule type" value="Genomic_DNA"/>
</dbReference>
<keyword evidence="4" id="KW-0539">Nucleus</keyword>
<sequence>MATCSLLERQTSRSPLLDQVADPDAETDQRLRSNHYRLHVLKLEISRRIEGNLVHCLPRHDIFWLFPIARFSVIVLDKGKNCDLKRKRNSDVCSIDVGHGLVAHQPIVGQSSLRACVRTRCKTNLCCSPENHILKNYRNFTQSGLPQQVLFYENGEWKDFPANIVSLVQEEFKSKKAITEVGYQNQQCLLDFIHMVCVVLHTGLKPLAWIDDHGKCFFPESSNRCHHSDKKIQAYMSSESIGTHGNNTHFEISINEAESSSSVADDEIMSNIKRVKCEENFVSHQNIWSSGNEVVGENEPGSIFPLDIPAFGTFQASAGGHRVNRAVQDMLLQGLGKFIDAKDIVGILRTPLRNDLGLVRFDLFQKQVEVTKMARGNANVRYAWLASSKDAVEEMMLHGILKRSMQKCLYGNGIHLAPANCSNICTSYSDVDESGVIHLMLCRIIMGNVELIHPGSEQCQPSNENFDTGVDDLQKPRHYIIWDMNLLTHIYAEYIVTFRVTSKVKECLLGKESICNVSALKNSSPSHCLLQDKTFEPSPAFGNHSQVPVSRTPPRIPSSPWMPFSMLFAAISTKLPQGDMDLLHTHYDDFKKRKISRIDLVKKLRQIIGDKLLVSTIMRLQQKLPPMARPSRQNPGLRTCKHVLTRWKHGAVLVWLLASLTHI</sequence>
<feature type="domain" description="PARP catalytic" evidence="5">
    <location>
        <begin position="302"/>
        <end position="519"/>
    </location>
</feature>
<evidence type="ECO:0000256" key="1">
    <source>
        <dbReference type="ARBA" id="ARBA00004123"/>
    </source>
</evidence>
<evidence type="ECO:0000259" key="5">
    <source>
        <dbReference type="PROSITE" id="PS51059"/>
    </source>
</evidence>
<gene>
    <name evidence="7" type="ORF">C4D60_Mb02t18580</name>
</gene>
<evidence type="ECO:0000256" key="3">
    <source>
        <dbReference type="ARBA" id="ARBA00023016"/>
    </source>
</evidence>
<feature type="domain" description="RST" evidence="6">
    <location>
        <begin position="555"/>
        <end position="626"/>
    </location>
</feature>
<keyword evidence="8" id="KW-1185">Reference proteome</keyword>
<dbReference type="InterPro" id="IPR012317">
    <property type="entry name" value="Poly(ADP-ribose)pol_cat_dom"/>
</dbReference>
<dbReference type="Gene3D" id="3.90.228.10">
    <property type="match status" value="1"/>
</dbReference>
<dbReference type="PROSITE" id="PS51879">
    <property type="entry name" value="RST"/>
    <property type="match status" value="1"/>
</dbReference>
<evidence type="ECO:0000313" key="7">
    <source>
        <dbReference type="EMBL" id="THU45500.1"/>
    </source>
</evidence>
<evidence type="ECO:0008006" key="9">
    <source>
        <dbReference type="Google" id="ProtNLM"/>
    </source>
</evidence>
<dbReference type="PANTHER" id="PTHR32263">
    <property type="entry name" value="INACTIVE POLY [ADP-RIBOSE] POLYMERASE SRO4-RELATED"/>
    <property type="match status" value="1"/>
</dbReference>
<keyword evidence="2" id="KW-0217">Developmental protein</keyword>
<organism evidence="7 8">
    <name type="scientific">Musa balbisiana</name>
    <name type="common">Banana</name>
    <dbReference type="NCBI Taxonomy" id="52838"/>
    <lineage>
        <taxon>Eukaryota</taxon>
        <taxon>Viridiplantae</taxon>
        <taxon>Streptophyta</taxon>
        <taxon>Embryophyta</taxon>
        <taxon>Tracheophyta</taxon>
        <taxon>Spermatophyta</taxon>
        <taxon>Magnoliopsida</taxon>
        <taxon>Liliopsida</taxon>
        <taxon>Zingiberales</taxon>
        <taxon>Musaceae</taxon>
        <taxon>Musa</taxon>
    </lineage>
</organism>
<keyword evidence="3" id="KW-0346">Stress response</keyword>